<dbReference type="Proteomes" id="UP000253551">
    <property type="component" value="Unassembled WGS sequence"/>
</dbReference>
<feature type="non-terminal residue" evidence="2">
    <location>
        <position position="1"/>
    </location>
</feature>
<accession>A0A367IMB9</accession>
<feature type="compositionally biased region" description="Basic and acidic residues" evidence="1">
    <location>
        <begin position="141"/>
        <end position="152"/>
    </location>
</feature>
<dbReference type="EMBL" id="PJQM01006969">
    <property type="protein sequence ID" value="RCH78830.1"/>
    <property type="molecule type" value="Genomic_DNA"/>
</dbReference>
<proteinExistence type="predicted"/>
<protein>
    <submittedName>
        <fullName evidence="2">Uncharacterized protein</fullName>
    </submittedName>
</protein>
<evidence type="ECO:0000256" key="1">
    <source>
        <dbReference type="SAM" id="MobiDB-lite"/>
    </source>
</evidence>
<feature type="compositionally biased region" description="Polar residues" evidence="1">
    <location>
        <begin position="153"/>
        <end position="162"/>
    </location>
</feature>
<evidence type="ECO:0000313" key="3">
    <source>
        <dbReference type="Proteomes" id="UP000253551"/>
    </source>
</evidence>
<feature type="region of interest" description="Disordered" evidence="1">
    <location>
        <begin position="141"/>
        <end position="171"/>
    </location>
</feature>
<sequence>DALENDVREAKTLLQSLVAASKAQEQASAPLPATLPSQPLSVSLALPQLLGAQLLYRPNPPMITVLPQHILHKLQAKEIDSLTNCVKKSLFLPGSSVINTLNQEEAVMFLKKLLIRDYLNLIPATEDKSLIATLDVEALSERSNNENQDKQVSDNGVDNQVDNEVGNEKENLQSPDIDEKELKEHVDACASTIAVDASAPITIVDTCTPTTIADLPWKKRPCTPKKSEGKLNFFYLVQRDDAAADFDTLVLLIFIRTII</sequence>
<organism evidence="2 3">
    <name type="scientific">Rhizopus stolonifer</name>
    <name type="common">Rhizopus nigricans</name>
    <dbReference type="NCBI Taxonomy" id="4846"/>
    <lineage>
        <taxon>Eukaryota</taxon>
        <taxon>Fungi</taxon>
        <taxon>Fungi incertae sedis</taxon>
        <taxon>Mucoromycota</taxon>
        <taxon>Mucoromycotina</taxon>
        <taxon>Mucoromycetes</taxon>
        <taxon>Mucorales</taxon>
        <taxon>Mucorineae</taxon>
        <taxon>Rhizopodaceae</taxon>
        <taxon>Rhizopus</taxon>
    </lineage>
</organism>
<dbReference type="AlphaFoldDB" id="A0A367IMB9"/>
<keyword evidence="3" id="KW-1185">Reference proteome</keyword>
<comment type="caution">
    <text evidence="2">The sequence shown here is derived from an EMBL/GenBank/DDBJ whole genome shotgun (WGS) entry which is preliminary data.</text>
</comment>
<feature type="non-terminal residue" evidence="2">
    <location>
        <position position="259"/>
    </location>
</feature>
<reference evidence="2 3" key="1">
    <citation type="journal article" date="2018" name="G3 (Bethesda)">
        <title>Phylogenetic and Phylogenomic Definition of Rhizopus Species.</title>
        <authorList>
            <person name="Gryganskyi A.P."/>
            <person name="Golan J."/>
            <person name="Dolatabadi S."/>
            <person name="Mondo S."/>
            <person name="Robb S."/>
            <person name="Idnurm A."/>
            <person name="Muszewska A."/>
            <person name="Steczkiewicz K."/>
            <person name="Masonjones S."/>
            <person name="Liao H.L."/>
            <person name="Gajdeczka M.T."/>
            <person name="Anike F."/>
            <person name="Vuek A."/>
            <person name="Anishchenko I.M."/>
            <person name="Voigt K."/>
            <person name="de Hoog G.S."/>
            <person name="Smith M.E."/>
            <person name="Heitman J."/>
            <person name="Vilgalys R."/>
            <person name="Stajich J.E."/>
        </authorList>
    </citation>
    <scope>NUCLEOTIDE SEQUENCE [LARGE SCALE GENOMIC DNA]</scope>
    <source>
        <strain evidence="2 3">LSU 92-RS-03</strain>
    </source>
</reference>
<gene>
    <name evidence="2" type="ORF">CU098_000550</name>
</gene>
<name>A0A367IMB9_RHIST</name>
<evidence type="ECO:0000313" key="2">
    <source>
        <dbReference type="EMBL" id="RCH78830.1"/>
    </source>
</evidence>